<evidence type="ECO:0000313" key="2">
    <source>
        <dbReference type="Proteomes" id="UP000494116"/>
    </source>
</evidence>
<dbReference type="EMBL" id="CADIJS010000001">
    <property type="protein sequence ID" value="CAB3670110.1"/>
    <property type="molecule type" value="Genomic_DNA"/>
</dbReference>
<accession>A0ABM8KT35</accession>
<proteinExistence type="predicted"/>
<gene>
    <name evidence="1" type="ORF">LMG1873_01068</name>
</gene>
<keyword evidence="2" id="KW-1185">Reference proteome</keyword>
<evidence type="ECO:0000313" key="1">
    <source>
        <dbReference type="EMBL" id="CAB3670110.1"/>
    </source>
</evidence>
<dbReference type="RefSeq" id="WP_006216221.1">
    <property type="nucleotide sequence ID" value="NZ_CADIJS010000001.1"/>
</dbReference>
<organism evidence="1 2">
    <name type="scientific">Achromobacter piechaudii</name>
    <dbReference type="NCBI Taxonomy" id="72556"/>
    <lineage>
        <taxon>Bacteria</taxon>
        <taxon>Pseudomonadati</taxon>
        <taxon>Pseudomonadota</taxon>
        <taxon>Betaproteobacteria</taxon>
        <taxon>Burkholderiales</taxon>
        <taxon>Alcaligenaceae</taxon>
        <taxon>Achromobacter</taxon>
    </lineage>
</organism>
<sequence>MSTNKELALQHLSTELDLLHRAAAGSPERALHLGVVLGAVSAYRNLGVLGEDDLLFMATALAGEDDKLPTLRGNE</sequence>
<reference evidence="1 2" key="1">
    <citation type="submission" date="2020-04" db="EMBL/GenBank/DDBJ databases">
        <authorList>
            <person name="De Canck E."/>
        </authorList>
    </citation>
    <scope>NUCLEOTIDE SEQUENCE [LARGE SCALE GENOMIC DNA]</scope>
    <source>
        <strain evidence="1 2">LMG 1873</strain>
    </source>
</reference>
<protein>
    <recommendedName>
        <fullName evidence="3">Toxin-antitoxin system protein</fullName>
    </recommendedName>
</protein>
<comment type="caution">
    <text evidence="1">The sequence shown here is derived from an EMBL/GenBank/DDBJ whole genome shotgun (WGS) entry which is preliminary data.</text>
</comment>
<dbReference type="Proteomes" id="UP000494116">
    <property type="component" value="Unassembled WGS sequence"/>
</dbReference>
<name>A0ABM8KT35_9BURK</name>
<evidence type="ECO:0008006" key="3">
    <source>
        <dbReference type="Google" id="ProtNLM"/>
    </source>
</evidence>